<accession>C0DSI0</accession>
<gene>
    <name evidence="1" type="ORF">EIKCOROL_00302</name>
</gene>
<comment type="caution">
    <text evidence="1">The sequence shown here is derived from an EMBL/GenBank/DDBJ whole genome shotgun (WGS) entry which is preliminary data.</text>
</comment>
<dbReference type="Proteomes" id="UP000005837">
    <property type="component" value="Unassembled WGS sequence"/>
</dbReference>
<reference evidence="1 2" key="1">
    <citation type="submission" date="2009-01" db="EMBL/GenBank/DDBJ databases">
        <authorList>
            <person name="Fulton L."/>
            <person name="Clifton S."/>
            <person name="Chinwalla A.T."/>
            <person name="Mitreva M."/>
            <person name="Sodergren E."/>
            <person name="Weinstock G."/>
            <person name="Clifton S."/>
            <person name="Dooling D.J."/>
            <person name="Fulton B."/>
            <person name="Minx P."/>
            <person name="Pepin K.H."/>
            <person name="Johnson M."/>
            <person name="Bhonagiri V."/>
            <person name="Nash W.E."/>
            <person name="Mardis E.R."/>
            <person name="Wilson R.K."/>
        </authorList>
    </citation>
    <scope>NUCLEOTIDE SEQUENCE [LARGE SCALE GENOMIC DNA]</scope>
    <source>
        <strain evidence="1 2">ATCC 23834</strain>
    </source>
</reference>
<dbReference type="AlphaFoldDB" id="C0DSI0"/>
<evidence type="ECO:0000313" key="1">
    <source>
        <dbReference type="EMBL" id="EEG25002.1"/>
    </source>
</evidence>
<name>C0DSI0_EIKCO</name>
<dbReference type="HOGENOM" id="CLU_3199214_0_0_4"/>
<dbReference type="EMBL" id="ACEA01000005">
    <property type="protein sequence ID" value="EEG25002.1"/>
    <property type="molecule type" value="Genomic_DNA"/>
</dbReference>
<organism evidence="1 2">
    <name type="scientific">Eikenella corrodens ATCC 23834</name>
    <dbReference type="NCBI Taxonomy" id="546274"/>
    <lineage>
        <taxon>Bacteria</taxon>
        <taxon>Pseudomonadati</taxon>
        <taxon>Pseudomonadota</taxon>
        <taxon>Betaproteobacteria</taxon>
        <taxon>Neisseriales</taxon>
        <taxon>Neisseriaceae</taxon>
        <taxon>Eikenella</taxon>
    </lineage>
</organism>
<evidence type="ECO:0000313" key="2">
    <source>
        <dbReference type="Proteomes" id="UP000005837"/>
    </source>
</evidence>
<protein>
    <submittedName>
        <fullName evidence="1">Uncharacterized protein</fullName>
    </submittedName>
</protein>
<proteinExistence type="predicted"/>
<sequence length="45" mass="5026">MKRRCIQYCSGISQKNEISFSGSLSYGYLKSCQNSSNKLAEGRMA</sequence>